<reference evidence="1 2" key="1">
    <citation type="submission" date="2015-12" db="EMBL/GenBank/DDBJ databases">
        <title>Draft genome sequence of Moniliophthora roreri, the causal agent of frosty pod rot of cacao.</title>
        <authorList>
            <person name="Aime M.C."/>
            <person name="Diaz-Valderrama J.R."/>
            <person name="Kijpornyongpan T."/>
            <person name="Phillips-Mora W."/>
        </authorList>
    </citation>
    <scope>NUCLEOTIDE SEQUENCE [LARGE SCALE GENOMIC DNA]</scope>
    <source>
        <strain evidence="1 2">MCA 2952</strain>
    </source>
</reference>
<organism evidence="1 2">
    <name type="scientific">Moniliophthora roreri</name>
    <name type="common">Frosty pod rot fungus</name>
    <name type="synonym">Monilia roreri</name>
    <dbReference type="NCBI Taxonomy" id="221103"/>
    <lineage>
        <taxon>Eukaryota</taxon>
        <taxon>Fungi</taxon>
        <taxon>Dikarya</taxon>
        <taxon>Basidiomycota</taxon>
        <taxon>Agaricomycotina</taxon>
        <taxon>Agaricomycetes</taxon>
        <taxon>Agaricomycetidae</taxon>
        <taxon>Agaricales</taxon>
        <taxon>Marasmiineae</taxon>
        <taxon>Marasmiaceae</taxon>
        <taxon>Moniliophthora</taxon>
    </lineage>
</organism>
<sequence>MFNEVKDVSISGNVAHVVHRDQYNQTTIINRIVRVERPGRTIEKRKRKRYDIDSEYNQYREIIRGDIYKLEQLFSEDRGDWEREDGHLVKNSYQRTIHRARVYGDDRVFTAISYPADLEEGLHEMISSQLFAINRSKIPTLLFYDEWLPFGHLYSKVEGTFWEGYYLNIYTNAWARRMGLFATCKDRLTCPQINPGTTSNLWLNSRTSRVSLGPEGPYAGNASTIVLYNSEDMPSAMEMAKGNTCVRFFSKTGAGNLDPDVLQYAHFRRSIMPIENLLGIGSHNPGWKCFLFWEKDTCGPWRCHHCGCITCDEVRDFIGKLQFNSVYSGVELEKVTFLKESLAYTWWIDKVSVQCQTPRHIPHSLSHKSTRKGMVWLSQAHRPELSASGSEICLMPHLEFFLRMESPPEQFSVSALETLPIVYLFLRPPPPCLADFDSWMSQVSFWSFDKDGSSEIPETERKRLSLPKITFSFAQLRLERWSKCVYDGIHAWQVARGFDPTTANFARSLGMPTPQPAMTRFKEIVEKEPLTCNSLPKPDANSIHCDPDDPSASSQLSPLPIPSAVCIPQRQTPQKRKRVQVVVIHDTDSESEPEFVQNSNQLSTSKRKRVRTVACSKGFSSLSDPEPFFPIFCSRREGRSGVITYGAAHYYSDICERLFARLEELLEDVVVQCLNIEKLEGELESIPDGLKGLQQGVGVKLVTDPSETRR</sequence>
<dbReference type="AlphaFoldDB" id="A0A0W0FH65"/>
<protein>
    <submittedName>
        <fullName evidence="1">Uncharacterized protein</fullName>
    </submittedName>
</protein>
<dbReference type="Proteomes" id="UP000054988">
    <property type="component" value="Unassembled WGS sequence"/>
</dbReference>
<accession>A0A0W0FH65</accession>
<name>A0A0W0FH65_MONRR</name>
<dbReference type="EMBL" id="LATX01001989">
    <property type="protein sequence ID" value="KTB35506.1"/>
    <property type="molecule type" value="Genomic_DNA"/>
</dbReference>
<comment type="caution">
    <text evidence="1">The sequence shown here is derived from an EMBL/GenBank/DDBJ whole genome shotgun (WGS) entry which is preliminary data.</text>
</comment>
<evidence type="ECO:0000313" key="1">
    <source>
        <dbReference type="EMBL" id="KTB35506.1"/>
    </source>
</evidence>
<proteinExistence type="predicted"/>
<gene>
    <name evidence="1" type="ORF">WG66_11923</name>
</gene>
<evidence type="ECO:0000313" key="2">
    <source>
        <dbReference type="Proteomes" id="UP000054988"/>
    </source>
</evidence>